<gene>
    <name evidence="1" type="ORF">SAMN05216456_1128</name>
</gene>
<accession>A0A1I7N876</accession>
<evidence type="ECO:0000313" key="1">
    <source>
        <dbReference type="EMBL" id="SFV30783.1"/>
    </source>
</evidence>
<reference evidence="1 2" key="1">
    <citation type="submission" date="2016-10" db="EMBL/GenBank/DDBJ databases">
        <authorList>
            <person name="de Groot N.N."/>
        </authorList>
    </citation>
    <scope>NUCLEOTIDE SEQUENCE [LARGE SCALE GENOMIC DNA]</scope>
    <source>
        <strain evidence="1 2">IPL20</strain>
    </source>
</reference>
<dbReference type="EMBL" id="FPCK01000001">
    <property type="protein sequence ID" value="SFV30783.1"/>
    <property type="molecule type" value="Genomic_DNA"/>
</dbReference>
<dbReference type="AlphaFoldDB" id="A0A1I7N876"/>
<dbReference type="STRING" id="429728.SAMN05216456_1128"/>
<dbReference type="Pfam" id="PF12096">
    <property type="entry name" value="DUF3572"/>
    <property type="match status" value="1"/>
</dbReference>
<sequence length="96" mass="10397">MRPALPQAKPSELELSHVADACLGHLAENPDELLAFMQQAGFDPQSLRASLGTRRLQTGLIDYFAANEPLLLALCANSGMSPESVMRLWHKLNPGG</sequence>
<evidence type="ECO:0008006" key="3">
    <source>
        <dbReference type="Google" id="ProtNLM"/>
    </source>
</evidence>
<protein>
    <recommendedName>
        <fullName evidence="3">DUF3572 domain-containing protein</fullName>
    </recommendedName>
</protein>
<keyword evidence="2" id="KW-1185">Reference proteome</keyword>
<name>A0A1I7N876_9HYPH</name>
<dbReference type="Proteomes" id="UP000199074">
    <property type="component" value="Unassembled WGS sequence"/>
</dbReference>
<evidence type="ECO:0000313" key="2">
    <source>
        <dbReference type="Proteomes" id="UP000199074"/>
    </source>
</evidence>
<proteinExistence type="predicted"/>
<dbReference type="InterPro" id="IPR021955">
    <property type="entry name" value="DUF3572"/>
</dbReference>
<organism evidence="1 2">
    <name type="scientific">Devosia crocina</name>
    <dbReference type="NCBI Taxonomy" id="429728"/>
    <lineage>
        <taxon>Bacteria</taxon>
        <taxon>Pseudomonadati</taxon>
        <taxon>Pseudomonadota</taxon>
        <taxon>Alphaproteobacteria</taxon>
        <taxon>Hyphomicrobiales</taxon>
        <taxon>Devosiaceae</taxon>
        <taxon>Devosia</taxon>
    </lineage>
</organism>